<sequence length="346" mass="38563">MDDRMLSLPKVDLHVHLDGSVRPETVIALAKESGESLPVWEPELLLPYMQVQGECSSLVEYLNKFHFVGQFLHTSSALTRVAYELVEQAAENNCRYVEVRFAPQLHRKLGLTVVDTVRAVLEGLGRGERDFGVIARCIAICLRGHSEEMNREVIRAASQHLGRGVVAVDLAGAEAAYPPELYVDLFAMARERKLPITVHAGEAAGAASVRTAVERLGAARIGHGVRMNEDPSLVERIRKERIPLELCPISNLQTKAASSWQAYPIREYFEQGIAVTVNTDNLTVSNTTITKEYRMMHEQLGFSETELTKVVMNGAEAAFLQGTEKKELLSLMEQQLDNWLKREPVS</sequence>
<keyword evidence="4" id="KW-0479">Metal-binding</keyword>
<comment type="similarity">
    <text evidence="2">Belongs to the metallo-dependent hydrolases superfamily. Adenosine and AMP deaminases family.</text>
</comment>
<dbReference type="RefSeq" id="WP_119600512.1">
    <property type="nucleotide sequence ID" value="NZ_QXQA01000009.1"/>
</dbReference>
<evidence type="ECO:0000256" key="3">
    <source>
        <dbReference type="ARBA" id="ARBA00012784"/>
    </source>
</evidence>
<keyword evidence="6" id="KW-0862">Zinc</keyword>
<dbReference type="OrthoDB" id="9779574at2"/>
<dbReference type="Proteomes" id="UP000266482">
    <property type="component" value="Unassembled WGS sequence"/>
</dbReference>
<comment type="cofactor">
    <cofactor evidence="1">
        <name>Zn(2+)</name>
        <dbReference type="ChEBI" id="CHEBI:29105"/>
    </cofactor>
</comment>
<evidence type="ECO:0000313" key="8">
    <source>
        <dbReference type="EMBL" id="RIX51728.1"/>
    </source>
</evidence>
<dbReference type="PANTHER" id="PTHR11409:SF43">
    <property type="entry name" value="ADENOSINE DEAMINASE"/>
    <property type="match status" value="1"/>
</dbReference>
<dbReference type="GO" id="GO:0046872">
    <property type="term" value="F:metal ion binding"/>
    <property type="evidence" value="ECO:0007669"/>
    <property type="project" value="UniProtKB-KW"/>
</dbReference>
<dbReference type="GO" id="GO:0005829">
    <property type="term" value="C:cytosol"/>
    <property type="evidence" value="ECO:0007669"/>
    <property type="project" value="TreeGrafter"/>
</dbReference>
<keyword evidence="5 8" id="KW-0378">Hydrolase</keyword>
<dbReference type="EC" id="3.5.4.4" evidence="3"/>
<evidence type="ECO:0000256" key="1">
    <source>
        <dbReference type="ARBA" id="ARBA00001947"/>
    </source>
</evidence>
<evidence type="ECO:0000259" key="7">
    <source>
        <dbReference type="Pfam" id="PF00962"/>
    </source>
</evidence>
<dbReference type="Pfam" id="PF00962">
    <property type="entry name" value="A_deaminase"/>
    <property type="match status" value="1"/>
</dbReference>
<dbReference type="PANTHER" id="PTHR11409">
    <property type="entry name" value="ADENOSINE DEAMINASE"/>
    <property type="match status" value="1"/>
</dbReference>
<evidence type="ECO:0000256" key="6">
    <source>
        <dbReference type="ARBA" id="ARBA00022833"/>
    </source>
</evidence>
<dbReference type="EMBL" id="QXQA01000009">
    <property type="protein sequence ID" value="RIX51728.1"/>
    <property type="molecule type" value="Genomic_DNA"/>
</dbReference>
<feature type="domain" description="Adenosine deaminase" evidence="7">
    <location>
        <begin position="9"/>
        <end position="333"/>
    </location>
</feature>
<proteinExistence type="inferred from homology"/>
<protein>
    <recommendedName>
        <fullName evidence="3">adenosine deaminase</fullName>
        <ecNumber evidence="3">3.5.4.4</ecNumber>
    </recommendedName>
</protein>
<dbReference type="GO" id="GO:0004000">
    <property type="term" value="F:adenosine deaminase activity"/>
    <property type="evidence" value="ECO:0007669"/>
    <property type="project" value="UniProtKB-ARBA"/>
</dbReference>
<gene>
    <name evidence="8" type="primary">add</name>
    <name evidence="8" type="ORF">D3P08_15005</name>
</gene>
<organism evidence="8 9">
    <name type="scientific">Paenibacillus nanensis</name>
    <dbReference type="NCBI Taxonomy" id="393251"/>
    <lineage>
        <taxon>Bacteria</taxon>
        <taxon>Bacillati</taxon>
        <taxon>Bacillota</taxon>
        <taxon>Bacilli</taxon>
        <taxon>Bacillales</taxon>
        <taxon>Paenibacillaceae</taxon>
        <taxon>Paenibacillus</taxon>
    </lineage>
</organism>
<evidence type="ECO:0000256" key="4">
    <source>
        <dbReference type="ARBA" id="ARBA00022723"/>
    </source>
</evidence>
<evidence type="ECO:0000256" key="2">
    <source>
        <dbReference type="ARBA" id="ARBA00006676"/>
    </source>
</evidence>
<dbReference type="Gene3D" id="3.20.20.140">
    <property type="entry name" value="Metal-dependent hydrolases"/>
    <property type="match status" value="1"/>
</dbReference>
<dbReference type="CDD" id="cd01320">
    <property type="entry name" value="ADA"/>
    <property type="match status" value="1"/>
</dbReference>
<dbReference type="InterPro" id="IPR001365">
    <property type="entry name" value="A_deaminase_dom"/>
</dbReference>
<dbReference type="SUPFAM" id="SSF51556">
    <property type="entry name" value="Metallo-dependent hydrolases"/>
    <property type="match status" value="1"/>
</dbReference>
<keyword evidence="9" id="KW-1185">Reference proteome</keyword>
<dbReference type="GO" id="GO:0043103">
    <property type="term" value="P:hypoxanthine salvage"/>
    <property type="evidence" value="ECO:0007669"/>
    <property type="project" value="TreeGrafter"/>
</dbReference>
<reference evidence="8 9" key="1">
    <citation type="submission" date="2018-09" db="EMBL/GenBank/DDBJ databases">
        <title>Paenibacillus aracenensis nov. sp. isolated from a cave in southern Spain.</title>
        <authorList>
            <person name="Jurado V."/>
            <person name="Gutierrez-Patricio S."/>
            <person name="Gonzalez-Pimentel J.L."/>
            <person name="Miller A.Z."/>
            <person name="Laiz L."/>
            <person name="Saiz-Jimenez C."/>
        </authorList>
    </citation>
    <scope>NUCLEOTIDE SEQUENCE [LARGE SCALE GENOMIC DNA]</scope>
    <source>
        <strain evidence="8 9">DSM 22867</strain>
    </source>
</reference>
<dbReference type="AlphaFoldDB" id="A0A3A1UT67"/>
<dbReference type="InterPro" id="IPR006330">
    <property type="entry name" value="Ado/ade_deaminase"/>
</dbReference>
<dbReference type="NCBIfam" id="TIGR01430">
    <property type="entry name" value="aden_deam"/>
    <property type="match status" value="1"/>
</dbReference>
<dbReference type="GO" id="GO:0046103">
    <property type="term" value="P:inosine biosynthetic process"/>
    <property type="evidence" value="ECO:0007669"/>
    <property type="project" value="TreeGrafter"/>
</dbReference>
<dbReference type="InterPro" id="IPR032466">
    <property type="entry name" value="Metal_Hydrolase"/>
</dbReference>
<accession>A0A3A1UT67</accession>
<evidence type="ECO:0000256" key="5">
    <source>
        <dbReference type="ARBA" id="ARBA00022801"/>
    </source>
</evidence>
<dbReference type="GO" id="GO:0006154">
    <property type="term" value="P:adenosine catabolic process"/>
    <property type="evidence" value="ECO:0007669"/>
    <property type="project" value="TreeGrafter"/>
</dbReference>
<evidence type="ECO:0000313" key="9">
    <source>
        <dbReference type="Proteomes" id="UP000266482"/>
    </source>
</evidence>
<name>A0A3A1UT67_9BACL</name>
<comment type="caution">
    <text evidence="8">The sequence shown here is derived from an EMBL/GenBank/DDBJ whole genome shotgun (WGS) entry which is preliminary data.</text>
</comment>